<feature type="domain" description="Antitoxin Xre/MbcA/ParS-like toxin-binding" evidence="1">
    <location>
        <begin position="25"/>
        <end position="68"/>
    </location>
</feature>
<evidence type="ECO:0000313" key="3">
    <source>
        <dbReference type="Proteomes" id="UP000248090"/>
    </source>
</evidence>
<protein>
    <recommendedName>
        <fullName evidence="1">Antitoxin Xre/MbcA/ParS-like toxin-binding domain-containing protein</fullName>
    </recommendedName>
</protein>
<dbReference type="Proteomes" id="UP000248090">
    <property type="component" value="Unassembled WGS sequence"/>
</dbReference>
<reference evidence="2 3" key="1">
    <citation type="submission" date="2015-03" db="EMBL/GenBank/DDBJ databases">
        <authorList>
            <person name="Krishnan R."/>
            <person name="Midha S."/>
            <person name="Patil P.B."/>
            <person name="Rameshkumar N."/>
        </authorList>
    </citation>
    <scope>NUCLEOTIDE SEQUENCE [LARGE SCALE GENOMIC DNA]</scope>
    <source>
        <strain evidence="2 3">L1E11</strain>
    </source>
</reference>
<name>A0ABX5M1G7_9GAMM</name>
<proteinExistence type="predicted"/>
<evidence type="ECO:0000313" key="2">
    <source>
        <dbReference type="EMBL" id="PXF31790.1"/>
    </source>
</evidence>
<dbReference type="InterPro" id="IPR024467">
    <property type="entry name" value="Xre/MbcA/ParS-like_toxin-bd"/>
</dbReference>
<keyword evidence="3" id="KW-1185">Reference proteome</keyword>
<dbReference type="Pfam" id="PF09722">
    <property type="entry name" value="Xre_MbcA_ParS_C"/>
    <property type="match status" value="1"/>
</dbReference>
<dbReference type="RefSeq" id="WP_110186853.1">
    <property type="nucleotide sequence ID" value="NZ_CP177354.1"/>
</dbReference>
<accession>A0ABX5M1G7</accession>
<sequence>MSALTTKDVAQRLHRYDLDELIDRGAQIFGDKEQFFQWMLNSQDTFNGIRPIDILDSEDGKEELIDTLTVLENAHQYG</sequence>
<gene>
    <name evidence="2" type="ORF">WH50_07990</name>
</gene>
<comment type="caution">
    <text evidence="2">The sequence shown here is derived from an EMBL/GenBank/DDBJ whole genome shotgun (WGS) entry which is preliminary data.</text>
</comment>
<dbReference type="EMBL" id="LAPT01000033">
    <property type="protein sequence ID" value="PXF31790.1"/>
    <property type="molecule type" value="Genomic_DNA"/>
</dbReference>
<organism evidence="2 3">
    <name type="scientific">Pokkaliibacter plantistimulans</name>
    <dbReference type="NCBI Taxonomy" id="1635171"/>
    <lineage>
        <taxon>Bacteria</taxon>
        <taxon>Pseudomonadati</taxon>
        <taxon>Pseudomonadota</taxon>
        <taxon>Gammaproteobacteria</taxon>
        <taxon>Oceanospirillales</taxon>
        <taxon>Balneatrichaceae</taxon>
        <taxon>Pokkaliibacter</taxon>
    </lineage>
</organism>
<evidence type="ECO:0000259" key="1">
    <source>
        <dbReference type="Pfam" id="PF09722"/>
    </source>
</evidence>